<dbReference type="Proteomes" id="UP001144191">
    <property type="component" value="Unassembled WGS sequence"/>
</dbReference>
<reference evidence="1" key="1">
    <citation type="submission" date="2022-07" db="EMBL/GenBank/DDBJ databases">
        <title>Taxonomy of Aspergillus series Nigri: significant species reduction supported by multi-species coalescent approaches.</title>
        <authorList>
            <person name="Bian C."/>
            <person name="Kusuya Y."/>
            <person name="Sklenar F."/>
            <person name="D'hooge E."/>
            <person name="Yaguchi T."/>
            <person name="Takahashi H."/>
            <person name="Hubka V."/>
        </authorList>
    </citation>
    <scope>NUCLEOTIDE SEQUENCE</scope>
    <source>
        <strain evidence="1">IFM 63604</strain>
    </source>
</reference>
<evidence type="ECO:0000313" key="2">
    <source>
        <dbReference type="Proteomes" id="UP001144191"/>
    </source>
</evidence>
<protein>
    <submittedName>
        <fullName evidence="1">Uncharacterized protein</fullName>
    </submittedName>
</protein>
<organism evidence="1 2">
    <name type="scientific">Aspergillus niger</name>
    <dbReference type="NCBI Taxonomy" id="5061"/>
    <lineage>
        <taxon>Eukaryota</taxon>
        <taxon>Fungi</taxon>
        <taxon>Dikarya</taxon>
        <taxon>Ascomycota</taxon>
        <taxon>Pezizomycotina</taxon>
        <taxon>Eurotiomycetes</taxon>
        <taxon>Eurotiomycetidae</taxon>
        <taxon>Eurotiales</taxon>
        <taxon>Aspergillaceae</taxon>
        <taxon>Aspergillus</taxon>
        <taxon>Aspergillus subgen. Circumdati</taxon>
    </lineage>
</organism>
<comment type="caution">
    <text evidence="1">The sequence shown here is derived from an EMBL/GenBank/DDBJ whole genome shotgun (WGS) entry which is preliminary data.</text>
</comment>
<feature type="non-terminal residue" evidence="1">
    <location>
        <position position="88"/>
    </location>
</feature>
<dbReference type="AlphaFoldDB" id="A0A9W6ADK5"/>
<accession>A0A9W6ADK5</accession>
<proteinExistence type="predicted"/>
<name>A0A9W6ADK5_ASPNG</name>
<sequence length="88" mass="10405">MSPNYHPDNSFTIYARSRDKDQLLRQEYPHPIEILDLKDNVLFLKYFLPNPTPNTDVRAKVVEIMGTYGYSLKKKIFELPKGHYQCQD</sequence>
<gene>
    <name evidence="1" type="ORF">AnigIFM63604_004772</name>
</gene>
<evidence type="ECO:0000313" key="1">
    <source>
        <dbReference type="EMBL" id="GLA56133.1"/>
    </source>
</evidence>
<dbReference type="EMBL" id="BRPB01000260">
    <property type="protein sequence ID" value="GLA56133.1"/>
    <property type="molecule type" value="Genomic_DNA"/>
</dbReference>